<organism evidence="1 2">
    <name type="scientific">Rubus argutus</name>
    <name type="common">Southern blackberry</name>
    <dbReference type="NCBI Taxonomy" id="59490"/>
    <lineage>
        <taxon>Eukaryota</taxon>
        <taxon>Viridiplantae</taxon>
        <taxon>Streptophyta</taxon>
        <taxon>Embryophyta</taxon>
        <taxon>Tracheophyta</taxon>
        <taxon>Spermatophyta</taxon>
        <taxon>Magnoliopsida</taxon>
        <taxon>eudicotyledons</taxon>
        <taxon>Gunneridae</taxon>
        <taxon>Pentapetalae</taxon>
        <taxon>rosids</taxon>
        <taxon>fabids</taxon>
        <taxon>Rosales</taxon>
        <taxon>Rosaceae</taxon>
        <taxon>Rosoideae</taxon>
        <taxon>Rosoideae incertae sedis</taxon>
        <taxon>Rubus</taxon>
    </lineage>
</organism>
<dbReference type="Proteomes" id="UP001457282">
    <property type="component" value="Unassembled WGS sequence"/>
</dbReference>
<reference evidence="1 2" key="1">
    <citation type="journal article" date="2023" name="G3 (Bethesda)">
        <title>A chromosome-length genome assembly and annotation of blackberry (Rubus argutus, cv. 'Hillquist').</title>
        <authorList>
            <person name="Bruna T."/>
            <person name="Aryal R."/>
            <person name="Dudchenko O."/>
            <person name="Sargent D.J."/>
            <person name="Mead D."/>
            <person name="Buti M."/>
            <person name="Cavallini A."/>
            <person name="Hytonen T."/>
            <person name="Andres J."/>
            <person name="Pham M."/>
            <person name="Weisz D."/>
            <person name="Mascagni F."/>
            <person name="Usai G."/>
            <person name="Natali L."/>
            <person name="Bassil N."/>
            <person name="Fernandez G.E."/>
            <person name="Lomsadze A."/>
            <person name="Armour M."/>
            <person name="Olukolu B."/>
            <person name="Poorten T."/>
            <person name="Britton C."/>
            <person name="Davik J."/>
            <person name="Ashrafi H."/>
            <person name="Aiden E.L."/>
            <person name="Borodovsky M."/>
            <person name="Worthington M."/>
        </authorList>
    </citation>
    <scope>NUCLEOTIDE SEQUENCE [LARGE SCALE GENOMIC DNA]</scope>
    <source>
        <strain evidence="1">PI 553951</strain>
    </source>
</reference>
<gene>
    <name evidence="1" type="ORF">M0R45_033183</name>
</gene>
<accession>A0AAW1WLF9</accession>
<evidence type="ECO:0000313" key="1">
    <source>
        <dbReference type="EMBL" id="KAK9924835.1"/>
    </source>
</evidence>
<sequence>MKAAGDKCFPVNVKDWGHFRKMGSEIAPISDAWGNIKATIDWSDERTKALEDRIRITVENKLGKSWNCTIQWVHLPGYTSGIHV</sequence>
<comment type="caution">
    <text evidence="1">The sequence shown here is derived from an EMBL/GenBank/DDBJ whole genome shotgun (WGS) entry which is preliminary data.</text>
</comment>
<name>A0AAW1WLF9_RUBAR</name>
<protein>
    <submittedName>
        <fullName evidence="1">Uncharacterized protein</fullName>
    </submittedName>
</protein>
<dbReference type="EMBL" id="JBEDUW010000006">
    <property type="protein sequence ID" value="KAK9924835.1"/>
    <property type="molecule type" value="Genomic_DNA"/>
</dbReference>
<dbReference type="AlphaFoldDB" id="A0AAW1WLF9"/>
<keyword evidence="2" id="KW-1185">Reference proteome</keyword>
<evidence type="ECO:0000313" key="2">
    <source>
        <dbReference type="Proteomes" id="UP001457282"/>
    </source>
</evidence>
<proteinExistence type="predicted"/>